<evidence type="ECO:0000313" key="1">
    <source>
        <dbReference type="EMBL" id="KAK1397813.1"/>
    </source>
</evidence>
<dbReference type="Proteomes" id="UP001237642">
    <property type="component" value="Unassembled WGS sequence"/>
</dbReference>
<protein>
    <submittedName>
        <fullName evidence="1">Uncharacterized protein</fullName>
    </submittedName>
</protein>
<gene>
    <name evidence="1" type="ORF">POM88_007676</name>
</gene>
<proteinExistence type="predicted"/>
<dbReference type="EMBL" id="JAUIZM010000002">
    <property type="protein sequence ID" value="KAK1397813.1"/>
    <property type="molecule type" value="Genomic_DNA"/>
</dbReference>
<dbReference type="AlphaFoldDB" id="A0AAD8J799"/>
<reference evidence="1" key="1">
    <citation type="submission" date="2023-02" db="EMBL/GenBank/DDBJ databases">
        <title>Genome of toxic invasive species Heracleum sosnowskyi carries increased number of genes despite the absence of recent whole-genome duplications.</title>
        <authorList>
            <person name="Schelkunov M."/>
            <person name="Shtratnikova V."/>
            <person name="Makarenko M."/>
            <person name="Klepikova A."/>
            <person name="Omelchenko D."/>
            <person name="Novikova G."/>
            <person name="Obukhova E."/>
            <person name="Bogdanov V."/>
            <person name="Penin A."/>
            <person name="Logacheva M."/>
        </authorList>
    </citation>
    <scope>NUCLEOTIDE SEQUENCE</scope>
    <source>
        <strain evidence="1">Hsosn_3</strain>
        <tissue evidence="1">Leaf</tissue>
    </source>
</reference>
<comment type="caution">
    <text evidence="1">The sequence shown here is derived from an EMBL/GenBank/DDBJ whole genome shotgun (WGS) entry which is preliminary data.</text>
</comment>
<name>A0AAD8J799_9APIA</name>
<sequence length="106" mass="11473">MPGLACIVPSAQYLVDLLKQSTPQRLSQDNNSFSFCLKLWVVKKDNLSLCDAQGRGYGSSKCACCFALISAPDVKSNTTQGAAGELNPPYRHSGELHSTLCKFLDC</sequence>
<keyword evidence="2" id="KW-1185">Reference proteome</keyword>
<evidence type="ECO:0000313" key="2">
    <source>
        <dbReference type="Proteomes" id="UP001237642"/>
    </source>
</evidence>
<organism evidence="1 2">
    <name type="scientific">Heracleum sosnowskyi</name>
    <dbReference type="NCBI Taxonomy" id="360622"/>
    <lineage>
        <taxon>Eukaryota</taxon>
        <taxon>Viridiplantae</taxon>
        <taxon>Streptophyta</taxon>
        <taxon>Embryophyta</taxon>
        <taxon>Tracheophyta</taxon>
        <taxon>Spermatophyta</taxon>
        <taxon>Magnoliopsida</taxon>
        <taxon>eudicotyledons</taxon>
        <taxon>Gunneridae</taxon>
        <taxon>Pentapetalae</taxon>
        <taxon>asterids</taxon>
        <taxon>campanulids</taxon>
        <taxon>Apiales</taxon>
        <taxon>Apiaceae</taxon>
        <taxon>Apioideae</taxon>
        <taxon>apioid superclade</taxon>
        <taxon>Tordylieae</taxon>
        <taxon>Tordyliinae</taxon>
        <taxon>Heracleum</taxon>
    </lineage>
</organism>
<accession>A0AAD8J799</accession>
<reference evidence="1" key="2">
    <citation type="submission" date="2023-05" db="EMBL/GenBank/DDBJ databases">
        <authorList>
            <person name="Schelkunov M.I."/>
        </authorList>
    </citation>
    <scope>NUCLEOTIDE SEQUENCE</scope>
    <source>
        <strain evidence="1">Hsosn_3</strain>
        <tissue evidence="1">Leaf</tissue>
    </source>
</reference>